<name>A0A2V3DLZ2_9MICC</name>
<keyword evidence="9" id="KW-1185">Reference proteome</keyword>
<evidence type="ECO:0000256" key="3">
    <source>
        <dbReference type="ARBA" id="ARBA00011952"/>
    </source>
</evidence>
<feature type="domain" description="Glucose-6-phosphate isomerase prokaryote" evidence="7">
    <location>
        <begin position="48"/>
        <end position="208"/>
    </location>
</feature>
<keyword evidence="4" id="KW-0312">Gluconeogenesis</keyword>
<dbReference type="InterPro" id="IPR010551">
    <property type="entry name" value="G6P_isomerase_prok"/>
</dbReference>
<dbReference type="CDD" id="cd02218">
    <property type="entry name" value="cupin_PGI"/>
    <property type="match status" value="1"/>
</dbReference>
<protein>
    <recommendedName>
        <fullName evidence="3">glucose-6-phosphate isomerase</fullName>
        <ecNumber evidence="3">5.3.1.9</ecNumber>
    </recommendedName>
</protein>
<evidence type="ECO:0000256" key="2">
    <source>
        <dbReference type="ARBA" id="ARBA00006542"/>
    </source>
</evidence>
<dbReference type="Gene3D" id="2.60.120.10">
    <property type="entry name" value="Jelly Rolls"/>
    <property type="match status" value="1"/>
</dbReference>
<evidence type="ECO:0000256" key="4">
    <source>
        <dbReference type="ARBA" id="ARBA00022432"/>
    </source>
</evidence>
<dbReference type="SUPFAM" id="SSF51182">
    <property type="entry name" value="RmlC-like cupins"/>
    <property type="match status" value="1"/>
</dbReference>
<comment type="catalytic activity">
    <reaction evidence="6">
        <text>alpha-D-glucose 6-phosphate = beta-D-fructose 6-phosphate</text>
        <dbReference type="Rhea" id="RHEA:11816"/>
        <dbReference type="ChEBI" id="CHEBI:57634"/>
        <dbReference type="ChEBI" id="CHEBI:58225"/>
        <dbReference type="EC" id="5.3.1.9"/>
    </reaction>
</comment>
<keyword evidence="5" id="KW-0324">Glycolysis</keyword>
<dbReference type="GO" id="GO:0006094">
    <property type="term" value="P:gluconeogenesis"/>
    <property type="evidence" value="ECO:0007669"/>
    <property type="project" value="UniProtKB-KW"/>
</dbReference>
<evidence type="ECO:0000313" key="8">
    <source>
        <dbReference type="EMBL" id="PXA63952.1"/>
    </source>
</evidence>
<dbReference type="UniPathway" id="UPA00109">
    <property type="reaction ID" value="UER00181"/>
</dbReference>
<evidence type="ECO:0000256" key="1">
    <source>
        <dbReference type="ARBA" id="ARBA00004926"/>
    </source>
</evidence>
<dbReference type="Proteomes" id="UP000246303">
    <property type="component" value="Unassembled WGS sequence"/>
</dbReference>
<dbReference type="GO" id="GO:0006096">
    <property type="term" value="P:glycolytic process"/>
    <property type="evidence" value="ECO:0007669"/>
    <property type="project" value="UniProtKB-UniPathway"/>
</dbReference>
<sequence>MCMLLFDSSIRMRSQPMQSSAQMQVDLPAVIEIQTTGEMNGRTRLYEKHLGDMSGVYLDTEQYEQAVAESGPDTLIYFVNEHKYQDGPGALIVGTSTLLPGKVGDEFAVTRGHLHATANRAELYHCLSGHGVMMLETASGEVSTVELTPGKAVNVPGHWIHRSVNVGTEPFVTLFCYAADAGQNYDIIADAGGMKTMIIDDGAGSWTAVPNPRHTGYEG</sequence>
<reference evidence="8 9" key="1">
    <citation type="submission" date="2018-05" db="EMBL/GenBank/DDBJ databases">
        <title>Genetic diversity of glacier-inhabiting Cryobacterium bacteria in China and description of Cryobacterium mengkeensis sp. nov. and Arthrobacter glacialis sp. nov.</title>
        <authorList>
            <person name="Liu Q."/>
            <person name="Xin Y.-H."/>
        </authorList>
    </citation>
    <scope>NUCLEOTIDE SEQUENCE [LARGE SCALE GENOMIC DNA]</scope>
    <source>
        <strain evidence="8 9">GP3</strain>
    </source>
</reference>
<organism evidence="8 9">
    <name type="scientific">Arthrobacter psychrochitiniphilus</name>
    <dbReference type="NCBI Taxonomy" id="291045"/>
    <lineage>
        <taxon>Bacteria</taxon>
        <taxon>Bacillati</taxon>
        <taxon>Actinomycetota</taxon>
        <taxon>Actinomycetes</taxon>
        <taxon>Micrococcales</taxon>
        <taxon>Micrococcaceae</taxon>
        <taxon>Arthrobacter</taxon>
    </lineage>
</organism>
<evidence type="ECO:0000256" key="5">
    <source>
        <dbReference type="ARBA" id="ARBA00023152"/>
    </source>
</evidence>
<evidence type="ECO:0000313" key="9">
    <source>
        <dbReference type="Proteomes" id="UP000246303"/>
    </source>
</evidence>
<dbReference type="GO" id="GO:0004347">
    <property type="term" value="F:glucose-6-phosphate isomerase activity"/>
    <property type="evidence" value="ECO:0007669"/>
    <property type="project" value="UniProtKB-EC"/>
</dbReference>
<gene>
    <name evidence="8" type="ORF">CVS29_17715</name>
</gene>
<dbReference type="EMBL" id="QHLZ01000019">
    <property type="protein sequence ID" value="PXA63952.1"/>
    <property type="molecule type" value="Genomic_DNA"/>
</dbReference>
<dbReference type="GO" id="GO:0005737">
    <property type="term" value="C:cytoplasm"/>
    <property type="evidence" value="ECO:0007669"/>
    <property type="project" value="InterPro"/>
</dbReference>
<comment type="similarity">
    <text evidence="2">Belongs to the archaeal-type GPI family.</text>
</comment>
<dbReference type="InterPro" id="IPR011051">
    <property type="entry name" value="RmlC_Cupin_sf"/>
</dbReference>
<dbReference type="AlphaFoldDB" id="A0A2V3DLZ2"/>
<dbReference type="Pfam" id="PF06560">
    <property type="entry name" value="GPI"/>
    <property type="match status" value="1"/>
</dbReference>
<comment type="pathway">
    <text evidence="1">Carbohydrate degradation; glycolysis; D-glyceraldehyde 3-phosphate and glycerone phosphate from D-glucose: step 2/4.</text>
</comment>
<evidence type="ECO:0000259" key="7">
    <source>
        <dbReference type="Pfam" id="PF06560"/>
    </source>
</evidence>
<keyword evidence="8" id="KW-0413">Isomerase</keyword>
<accession>A0A2V3DLZ2</accession>
<proteinExistence type="inferred from homology"/>
<comment type="caution">
    <text evidence="8">The sequence shown here is derived from an EMBL/GenBank/DDBJ whole genome shotgun (WGS) entry which is preliminary data.</text>
</comment>
<dbReference type="InterPro" id="IPR014710">
    <property type="entry name" value="RmlC-like_jellyroll"/>
</dbReference>
<dbReference type="EC" id="5.3.1.9" evidence="3"/>
<evidence type="ECO:0000256" key="6">
    <source>
        <dbReference type="ARBA" id="ARBA00029321"/>
    </source>
</evidence>